<organism evidence="1 2">
    <name type="scientific">Neobacillus massiliamazoniensis</name>
    <dbReference type="NCBI Taxonomy" id="1499688"/>
    <lineage>
        <taxon>Bacteria</taxon>
        <taxon>Bacillati</taxon>
        <taxon>Bacillota</taxon>
        <taxon>Bacilli</taxon>
        <taxon>Bacillales</taxon>
        <taxon>Bacillaceae</taxon>
        <taxon>Neobacillus</taxon>
    </lineage>
</organism>
<dbReference type="OrthoDB" id="9779501at2"/>
<sequence>MKTLTYRKEDSILKTKITILSGHFGSGKTEVAINLALSERRVHEKVAINDLDIINPYFRTRDVARLFQQNDIELIAPVNRLATADLPIVSGEIYRVLHDNRYRLIIDAGGDKDGATVLGQYYHEWKDLSPELLFVFNGNRPYISTLEGAQYTIEQIEKASRLKVTGIINNSNVGSETILTDISEGYEQCFKLSEKLEIPLLMTTISDHLEKEVAEFARNRQVMFIRRYMKVPWEV</sequence>
<dbReference type="InterPro" id="IPR027417">
    <property type="entry name" value="P-loop_NTPase"/>
</dbReference>
<gene>
    <name evidence="1" type="ORF">BN000_03603</name>
</gene>
<dbReference type="STRING" id="1499688.BN000_03603"/>
<keyword evidence="2" id="KW-1185">Reference proteome</keyword>
<reference evidence="2" key="1">
    <citation type="submission" date="2015-05" db="EMBL/GenBank/DDBJ databases">
        <authorList>
            <person name="Urmite Genomes"/>
        </authorList>
    </citation>
    <scope>NUCLEOTIDE SEQUENCE [LARGE SCALE GENOMIC DNA]</scope>
    <source>
        <strain evidence="2">LF1</strain>
    </source>
</reference>
<accession>A0A0U1P073</accession>
<dbReference type="AlphaFoldDB" id="A0A0U1P073"/>
<dbReference type="Gene3D" id="3.40.50.300">
    <property type="entry name" value="P-loop containing nucleotide triphosphate hydrolases"/>
    <property type="match status" value="1"/>
</dbReference>
<evidence type="ECO:0000313" key="2">
    <source>
        <dbReference type="Proteomes" id="UP000199087"/>
    </source>
</evidence>
<name>A0A0U1P073_9BACI</name>
<dbReference type="SUPFAM" id="SSF52540">
    <property type="entry name" value="P-loop containing nucleoside triphosphate hydrolases"/>
    <property type="match status" value="1"/>
</dbReference>
<dbReference type="Proteomes" id="UP000199087">
    <property type="component" value="Unassembled WGS sequence"/>
</dbReference>
<protein>
    <recommendedName>
        <fullName evidence="3">ATP-binding protein</fullName>
    </recommendedName>
</protein>
<proteinExistence type="predicted"/>
<dbReference type="EMBL" id="CVRB01000003">
    <property type="protein sequence ID" value="CRK83631.1"/>
    <property type="molecule type" value="Genomic_DNA"/>
</dbReference>
<evidence type="ECO:0000313" key="1">
    <source>
        <dbReference type="EMBL" id="CRK83631.1"/>
    </source>
</evidence>
<evidence type="ECO:0008006" key="3">
    <source>
        <dbReference type="Google" id="ProtNLM"/>
    </source>
</evidence>